<proteinExistence type="predicted"/>
<organism evidence="1 2">
    <name type="scientific">Paspalum notatum var. saurae</name>
    <dbReference type="NCBI Taxonomy" id="547442"/>
    <lineage>
        <taxon>Eukaryota</taxon>
        <taxon>Viridiplantae</taxon>
        <taxon>Streptophyta</taxon>
        <taxon>Embryophyta</taxon>
        <taxon>Tracheophyta</taxon>
        <taxon>Spermatophyta</taxon>
        <taxon>Magnoliopsida</taxon>
        <taxon>Liliopsida</taxon>
        <taxon>Poales</taxon>
        <taxon>Poaceae</taxon>
        <taxon>PACMAD clade</taxon>
        <taxon>Panicoideae</taxon>
        <taxon>Andropogonodae</taxon>
        <taxon>Paspaleae</taxon>
        <taxon>Paspalinae</taxon>
        <taxon>Paspalum</taxon>
    </lineage>
</organism>
<name>A0AAQ3UWV2_PASNO</name>
<evidence type="ECO:0000313" key="2">
    <source>
        <dbReference type="Proteomes" id="UP001341281"/>
    </source>
</evidence>
<evidence type="ECO:0000313" key="1">
    <source>
        <dbReference type="EMBL" id="WVZ97715.1"/>
    </source>
</evidence>
<gene>
    <name evidence="1" type="ORF">U9M48_043229</name>
</gene>
<dbReference type="EMBL" id="CP144754">
    <property type="protein sequence ID" value="WVZ97715.1"/>
    <property type="molecule type" value="Genomic_DNA"/>
</dbReference>
<accession>A0AAQ3UWV2</accession>
<reference evidence="1 2" key="1">
    <citation type="submission" date="2024-02" db="EMBL/GenBank/DDBJ databases">
        <title>High-quality chromosome-scale genome assembly of Pensacola bahiagrass (Paspalum notatum Flugge var. saurae).</title>
        <authorList>
            <person name="Vega J.M."/>
            <person name="Podio M."/>
            <person name="Orjuela J."/>
            <person name="Siena L.A."/>
            <person name="Pessino S.C."/>
            <person name="Combes M.C."/>
            <person name="Mariac C."/>
            <person name="Albertini E."/>
            <person name="Pupilli F."/>
            <person name="Ortiz J.P.A."/>
            <person name="Leblanc O."/>
        </authorList>
    </citation>
    <scope>NUCLEOTIDE SEQUENCE [LARGE SCALE GENOMIC DNA]</scope>
    <source>
        <strain evidence="1">R1</strain>
        <tissue evidence="1">Leaf</tissue>
    </source>
</reference>
<keyword evidence="2" id="KW-1185">Reference proteome</keyword>
<protein>
    <submittedName>
        <fullName evidence="1">Uncharacterized protein</fullName>
    </submittedName>
</protein>
<sequence length="146" mass="16136">MAPQAATPPWRLPAPALPPSMAPLLHPLHGVQQQQSPSSLYSCATACPLDVHQVFEDIDFERNCKPGCPLRSPTVRSYPAKVKASLLVQFRLFRCHEHNLTHAGCRGVGHYNEDRYHILNQGPEGGAVLHGTNSFWHQTSPSSDPR</sequence>
<dbReference type="AlphaFoldDB" id="A0AAQ3UWV2"/>
<dbReference type="Proteomes" id="UP001341281">
    <property type="component" value="Chromosome 10"/>
</dbReference>